<name>B8LP90_PICSI</name>
<dbReference type="EMBL" id="EF677661">
    <property type="protein sequence ID" value="ABR17470.1"/>
    <property type="molecule type" value="mRNA"/>
</dbReference>
<comment type="subcellular location">
    <subcellularLocation>
        <location evidence="1">Nucleus</location>
    </subcellularLocation>
</comment>
<sequence>MESSKETASKRPLESSLPWIRNRDEAEVEADYFNSIPKRPCTSRDGDSFEEFFALLQRIQATQRNCFRTRNHLNRQDSAVKYIETVASKASWRPSFEWEDFSSRGNGTRDVESSLSAVKAGDGRVEEKEGVRQASKSLKSEAKLNPCLEGLDLNRLPLCQ</sequence>
<evidence type="ECO:0000313" key="5">
    <source>
        <dbReference type="EMBL" id="ABR17470.1"/>
    </source>
</evidence>
<dbReference type="GO" id="GO:0005634">
    <property type="term" value="C:nucleus"/>
    <property type="evidence" value="ECO:0007669"/>
    <property type="project" value="UniProtKB-SubCell"/>
</dbReference>
<feature type="region of interest" description="Disordered" evidence="4">
    <location>
        <begin position="101"/>
        <end position="138"/>
    </location>
</feature>
<organism evidence="5">
    <name type="scientific">Picea sitchensis</name>
    <name type="common">Sitka spruce</name>
    <name type="synonym">Pinus sitchensis</name>
    <dbReference type="NCBI Taxonomy" id="3332"/>
    <lineage>
        <taxon>Eukaryota</taxon>
        <taxon>Viridiplantae</taxon>
        <taxon>Streptophyta</taxon>
        <taxon>Embryophyta</taxon>
        <taxon>Tracheophyta</taxon>
        <taxon>Spermatophyta</taxon>
        <taxon>Pinopsida</taxon>
        <taxon>Pinidae</taxon>
        <taxon>Conifers I</taxon>
        <taxon>Pinales</taxon>
        <taxon>Pinaceae</taxon>
        <taxon>Picea</taxon>
    </lineage>
</organism>
<proteinExistence type="evidence at transcript level"/>
<accession>B8LP90</accession>
<evidence type="ECO:0000256" key="1">
    <source>
        <dbReference type="ARBA" id="ARBA00004123"/>
    </source>
</evidence>
<dbReference type="OMA" id="PWIRNRD"/>
<comment type="similarity">
    <text evidence="2">Belongs to the NPR1-interactor family.</text>
</comment>
<evidence type="ECO:0000256" key="2">
    <source>
        <dbReference type="ARBA" id="ARBA00009937"/>
    </source>
</evidence>
<dbReference type="InterPro" id="IPR031425">
    <property type="entry name" value="NPR1/NH1-interacting"/>
</dbReference>
<evidence type="ECO:0000313" key="6">
    <source>
        <dbReference type="EMBL" id="ABR17923.1"/>
    </source>
</evidence>
<evidence type="ECO:0000256" key="4">
    <source>
        <dbReference type="SAM" id="MobiDB-lite"/>
    </source>
</evidence>
<dbReference type="GO" id="GO:0010112">
    <property type="term" value="P:regulation of systemic acquired resistance"/>
    <property type="evidence" value="ECO:0007669"/>
    <property type="project" value="InterPro"/>
</dbReference>
<dbReference type="EMBL" id="EF678146">
    <property type="protein sequence ID" value="ABR17923.1"/>
    <property type="molecule type" value="mRNA"/>
</dbReference>
<dbReference type="AlphaFoldDB" id="B8LP90"/>
<feature type="compositionally biased region" description="Basic and acidic residues" evidence="4">
    <location>
        <begin position="121"/>
        <end position="131"/>
    </location>
</feature>
<dbReference type="Pfam" id="PF15699">
    <property type="entry name" value="NPR1_interact"/>
    <property type="match status" value="1"/>
</dbReference>
<evidence type="ECO:0000256" key="3">
    <source>
        <dbReference type="ARBA" id="ARBA00023242"/>
    </source>
</evidence>
<keyword evidence="3" id="KW-0539">Nucleus</keyword>
<reference evidence="5" key="1">
    <citation type="submission" date="2007-06" db="EMBL/GenBank/DDBJ databases">
        <title>Full length cDNA sequences from Sitka Spruce (Picea sitchensis).</title>
        <authorList>
            <person name="Ralph S.G."/>
            <person name="Chun H.E."/>
            <person name="Liao N."/>
            <person name="Ali J."/>
            <person name="Reid K."/>
            <person name="Kolosova N."/>
            <person name="Cooper N."/>
            <person name="Cullis C."/>
            <person name="Jancsik S."/>
            <person name="Moore R."/>
            <person name="Mayo M."/>
            <person name="Wagner S."/>
            <person name="Holt R.A."/>
            <person name="Jones S.J.M."/>
            <person name="Marra M.A."/>
            <person name="Ritland C.E."/>
            <person name="Ritland K."/>
            <person name="Bohlmann J."/>
        </authorList>
    </citation>
    <scope>NUCLEOTIDE SEQUENCE</scope>
    <source>
        <tissue evidence="6">Bark</tissue>
        <tissue evidence="5">Green portion of the leader tissue</tissue>
    </source>
</reference>
<protein>
    <submittedName>
        <fullName evidence="5">Uncharacterized protein</fullName>
    </submittedName>
</protein>